<dbReference type="EMBL" id="AP017928">
    <property type="protein sequence ID" value="BBA37171.1"/>
    <property type="molecule type" value="Genomic_DNA"/>
</dbReference>
<keyword evidence="7 11" id="KW-1133">Transmembrane helix</keyword>
<evidence type="ECO:0000259" key="12">
    <source>
        <dbReference type="Pfam" id="PF07219"/>
    </source>
</evidence>
<evidence type="ECO:0000313" key="14">
    <source>
        <dbReference type="Proteomes" id="UP000266313"/>
    </source>
</evidence>
<name>A0A250L1B9_9GAMM</name>
<dbReference type="UniPathway" id="UPA00252"/>
<evidence type="ECO:0000256" key="2">
    <source>
        <dbReference type="ARBA" id="ARBA00004429"/>
    </source>
</evidence>
<organism evidence="13 14">
    <name type="scientific">Methylocaldum marinum</name>
    <dbReference type="NCBI Taxonomy" id="1432792"/>
    <lineage>
        <taxon>Bacteria</taxon>
        <taxon>Pseudomonadati</taxon>
        <taxon>Pseudomonadota</taxon>
        <taxon>Gammaproteobacteria</taxon>
        <taxon>Methylococcales</taxon>
        <taxon>Methylococcaceae</taxon>
        <taxon>Methylocaldum</taxon>
    </lineage>
</organism>
<sequence>MKKAVIYALIIFSIAAGVAFFVHRALVAGEAGYVIIGYDRWVLESSLLVMLITLIGAFVLFYLLVRVVLQAISLPAVMKKRSGELRNKRSQESLLTGLIESAEGNWEKAERNLIRHAADSGAPLINYLTAARAAHARGAVEQRDEYLKLAREIAPESELAVGLTRAELQLSNKQFEEALESLTHLNRIAPSHAAVLRLTHQAYAQMEDWEALHRLLPDLHRSKVLMEAEVRLLETETYSALIKQKSETRNASSLREIWATVPMHIRASTGIQSLYFAAMIEAGAGEEIEDELRRALGEEWDETLLVLYGCIQLSDRAKQLQHAETWLGPHPRDAVLFRVLGKLAIRCKHWDKARDYLEKSLDVEPSVEAYQLLGDVLHQQNDFAAACHFYRNGLMFASNEVVAQIEQNPAGESVEPVGGELVSGTAQ</sequence>
<dbReference type="InterPro" id="IPR019734">
    <property type="entry name" value="TPR_rpt"/>
</dbReference>
<evidence type="ECO:0000256" key="3">
    <source>
        <dbReference type="ARBA" id="ARBA00004744"/>
    </source>
</evidence>
<dbReference type="InterPro" id="IPR011990">
    <property type="entry name" value="TPR-like_helical_dom_sf"/>
</dbReference>
<comment type="function">
    <text evidence="1">Involved in a late step of protoheme IX synthesis.</text>
</comment>
<keyword evidence="5" id="KW-0997">Cell inner membrane</keyword>
<evidence type="ECO:0000256" key="4">
    <source>
        <dbReference type="ARBA" id="ARBA00022475"/>
    </source>
</evidence>
<dbReference type="InterPro" id="IPR010817">
    <property type="entry name" value="HemY_N"/>
</dbReference>
<dbReference type="InterPro" id="IPR005254">
    <property type="entry name" value="Heme_biosyn_assoc_TPR_pro"/>
</dbReference>
<dbReference type="PROSITE" id="PS50005">
    <property type="entry name" value="TPR"/>
    <property type="match status" value="1"/>
</dbReference>
<evidence type="ECO:0000256" key="5">
    <source>
        <dbReference type="ARBA" id="ARBA00022519"/>
    </source>
</evidence>
<evidence type="ECO:0000256" key="11">
    <source>
        <dbReference type="SAM" id="Phobius"/>
    </source>
</evidence>
<dbReference type="RefSeq" id="WP_232020436.1">
    <property type="nucleotide sequence ID" value="NZ_AP017928.1"/>
</dbReference>
<accession>A0A250L1B9</accession>
<keyword evidence="14" id="KW-1185">Reference proteome</keyword>
<keyword evidence="8 11" id="KW-0472">Membrane</keyword>
<evidence type="ECO:0000313" key="13">
    <source>
        <dbReference type="EMBL" id="BBA37171.1"/>
    </source>
</evidence>
<evidence type="ECO:0000256" key="9">
    <source>
        <dbReference type="ARBA" id="ARBA00023244"/>
    </source>
</evidence>
<comment type="pathway">
    <text evidence="3">Porphyrin-containing compound metabolism; protoheme biosynthesis.</text>
</comment>
<dbReference type="SUPFAM" id="SSF48452">
    <property type="entry name" value="TPR-like"/>
    <property type="match status" value="2"/>
</dbReference>
<gene>
    <name evidence="13" type="ORF">sS8_5249</name>
</gene>
<dbReference type="GO" id="GO:0006779">
    <property type="term" value="P:porphyrin-containing compound biosynthetic process"/>
    <property type="evidence" value="ECO:0007669"/>
    <property type="project" value="UniProtKB-KW"/>
</dbReference>
<proteinExistence type="predicted"/>
<dbReference type="Pfam" id="PF13181">
    <property type="entry name" value="TPR_8"/>
    <property type="match status" value="1"/>
</dbReference>
<dbReference type="GO" id="GO:0005886">
    <property type="term" value="C:plasma membrane"/>
    <property type="evidence" value="ECO:0007669"/>
    <property type="project" value="UniProtKB-SubCell"/>
</dbReference>
<feature type="domain" description="HemY N-terminal" evidence="12">
    <location>
        <begin position="32"/>
        <end position="138"/>
    </location>
</feature>
<evidence type="ECO:0000256" key="8">
    <source>
        <dbReference type="ARBA" id="ARBA00023136"/>
    </source>
</evidence>
<dbReference type="Gene3D" id="1.25.40.10">
    <property type="entry name" value="Tetratricopeptide repeat domain"/>
    <property type="match status" value="2"/>
</dbReference>
<evidence type="ECO:0000256" key="1">
    <source>
        <dbReference type="ARBA" id="ARBA00002962"/>
    </source>
</evidence>
<dbReference type="Pfam" id="PF07219">
    <property type="entry name" value="HemY_N"/>
    <property type="match status" value="1"/>
</dbReference>
<protein>
    <recommendedName>
        <fullName evidence="12">HemY N-terminal domain-containing protein</fullName>
    </recommendedName>
</protein>
<evidence type="ECO:0000256" key="10">
    <source>
        <dbReference type="PROSITE-ProRule" id="PRU00339"/>
    </source>
</evidence>
<feature type="transmembrane region" description="Helical" evidence="11">
    <location>
        <begin position="7"/>
        <end position="27"/>
    </location>
</feature>
<feature type="transmembrane region" description="Helical" evidence="11">
    <location>
        <begin position="47"/>
        <end position="69"/>
    </location>
</feature>
<dbReference type="KEGG" id="mmai:sS8_5249"/>
<dbReference type="Proteomes" id="UP000266313">
    <property type="component" value="Chromosome"/>
</dbReference>
<keyword evidence="6 11" id="KW-0812">Transmembrane</keyword>
<reference evidence="13 14" key="1">
    <citation type="submission" date="2016-12" db="EMBL/GenBank/DDBJ databases">
        <title>Genome sequencing of Methylocaldum marinum.</title>
        <authorList>
            <person name="Takeuchi M."/>
            <person name="Kamagata Y."/>
            <person name="Hiraoka S."/>
            <person name="Oshima K."/>
            <person name="Hattori M."/>
            <person name="Iwasaki W."/>
        </authorList>
    </citation>
    <scope>NUCLEOTIDE SEQUENCE [LARGE SCALE GENOMIC DNA]</scope>
    <source>
        <strain evidence="13 14">S8</strain>
    </source>
</reference>
<dbReference type="AlphaFoldDB" id="A0A250L1B9"/>
<feature type="repeat" description="TPR" evidence="10">
    <location>
        <begin position="334"/>
        <end position="367"/>
    </location>
</feature>
<keyword evidence="9" id="KW-0627">Porphyrin biosynthesis</keyword>
<evidence type="ECO:0000256" key="6">
    <source>
        <dbReference type="ARBA" id="ARBA00022692"/>
    </source>
</evidence>
<dbReference type="GO" id="GO:0042168">
    <property type="term" value="P:heme metabolic process"/>
    <property type="evidence" value="ECO:0007669"/>
    <property type="project" value="InterPro"/>
</dbReference>
<keyword evidence="4" id="KW-1003">Cell membrane</keyword>
<comment type="subcellular location">
    <subcellularLocation>
        <location evidence="2">Cell inner membrane</location>
        <topology evidence="2">Multi-pass membrane protein</topology>
    </subcellularLocation>
</comment>
<evidence type="ECO:0000256" key="7">
    <source>
        <dbReference type="ARBA" id="ARBA00022989"/>
    </source>
</evidence>
<dbReference type="NCBIfam" id="TIGR00540">
    <property type="entry name" value="TPR_hemY_coli"/>
    <property type="match status" value="1"/>
</dbReference>
<keyword evidence="10" id="KW-0802">TPR repeat</keyword>